<dbReference type="Pfam" id="PF04893">
    <property type="entry name" value="Yip1"/>
    <property type="match status" value="1"/>
</dbReference>
<evidence type="ECO:0000313" key="8">
    <source>
        <dbReference type="Proteomes" id="UP000292704"/>
    </source>
</evidence>
<comment type="subcellular location">
    <subcellularLocation>
        <location evidence="1">Membrane</location>
        <topology evidence="1">Multi-pass membrane protein</topology>
    </subcellularLocation>
</comment>
<evidence type="ECO:0000256" key="2">
    <source>
        <dbReference type="ARBA" id="ARBA00022692"/>
    </source>
</evidence>
<protein>
    <submittedName>
        <fullName evidence="7">Type IV pilin</fullName>
    </submittedName>
</protein>
<name>A0A482Y0T5_9EURY</name>
<feature type="transmembrane region" description="Helical" evidence="5">
    <location>
        <begin position="68"/>
        <end position="96"/>
    </location>
</feature>
<feature type="domain" description="Yip1" evidence="6">
    <location>
        <begin position="14"/>
        <end position="169"/>
    </location>
</feature>
<organism evidence="7 8">
    <name type="scientific">Natrinema altunense</name>
    <dbReference type="NCBI Taxonomy" id="222984"/>
    <lineage>
        <taxon>Archaea</taxon>
        <taxon>Methanobacteriati</taxon>
        <taxon>Methanobacteriota</taxon>
        <taxon>Stenosarchaea group</taxon>
        <taxon>Halobacteria</taxon>
        <taxon>Halobacteriales</taxon>
        <taxon>Natrialbaceae</taxon>
        <taxon>Natrinema</taxon>
    </lineage>
</organism>
<keyword evidence="3 5" id="KW-1133">Transmembrane helix</keyword>
<feature type="transmembrane region" description="Helical" evidence="5">
    <location>
        <begin position="156"/>
        <end position="179"/>
    </location>
</feature>
<dbReference type="RefSeq" id="WP_130171609.1">
    <property type="nucleotide sequence ID" value="NZ_SHMR01000009.1"/>
</dbReference>
<dbReference type="OrthoDB" id="176401at2157"/>
<evidence type="ECO:0000256" key="3">
    <source>
        <dbReference type="ARBA" id="ARBA00022989"/>
    </source>
</evidence>
<dbReference type="Proteomes" id="UP000292704">
    <property type="component" value="Unassembled WGS sequence"/>
</dbReference>
<evidence type="ECO:0000256" key="1">
    <source>
        <dbReference type="ARBA" id="ARBA00004141"/>
    </source>
</evidence>
<evidence type="ECO:0000313" key="7">
    <source>
        <dbReference type="EMBL" id="RZH66347.1"/>
    </source>
</evidence>
<evidence type="ECO:0000256" key="5">
    <source>
        <dbReference type="SAM" id="Phobius"/>
    </source>
</evidence>
<keyword evidence="2 5" id="KW-0812">Transmembrane</keyword>
<feature type="transmembrane region" description="Helical" evidence="5">
    <location>
        <begin position="31"/>
        <end position="56"/>
    </location>
</feature>
<accession>A0A482Y0T5</accession>
<sequence>MSLLKEWKGVNGYMIKDPGTFFSAYNETHGIAYPIAFMLLSYLAVMLPFGVLVAVLNIASPTEAAIGLVLFLGLGIVYWIQGLVEALLAHGCAYLFGARGVSKTLEAYAFPTVVRYCLWWVPLVNLALGLYGLYLQIKALSAFHDISTGKAAIAALFLPVMFMLLVTVIVAAVIATFVLELGSQPGPRPAMSLLGIVV</sequence>
<feature type="transmembrane region" description="Helical" evidence="5">
    <location>
        <begin position="116"/>
        <end position="135"/>
    </location>
</feature>
<comment type="caution">
    <text evidence="7">The sequence shown here is derived from an EMBL/GenBank/DDBJ whole genome shotgun (WGS) entry which is preliminary data.</text>
</comment>
<reference evidence="7 8" key="1">
    <citation type="submission" date="2019-02" db="EMBL/GenBank/DDBJ databases">
        <title>Genome analysis provides insights into bioremediation potentialities and Haloocin production by Natrinema altunense strain 4.1R isolated from Chott Douz in Tunisian desert.</title>
        <authorList>
            <person name="Najjari A."/>
            <person name="Youssef N."/>
            <person name="Ben Dhia O."/>
            <person name="Ferjani R."/>
            <person name="El Hidri D."/>
            <person name="Ouzari H.I."/>
            <person name="Cherif A."/>
        </authorList>
    </citation>
    <scope>NUCLEOTIDE SEQUENCE [LARGE SCALE GENOMIC DNA]</scope>
    <source>
        <strain evidence="7 8">4.1R</strain>
    </source>
</reference>
<keyword evidence="4 5" id="KW-0472">Membrane</keyword>
<dbReference type="GO" id="GO:0016020">
    <property type="term" value="C:membrane"/>
    <property type="evidence" value="ECO:0007669"/>
    <property type="project" value="UniProtKB-SubCell"/>
</dbReference>
<dbReference type="InterPro" id="IPR006977">
    <property type="entry name" value="Yip1_dom"/>
</dbReference>
<dbReference type="EMBL" id="SHMR01000009">
    <property type="protein sequence ID" value="RZH66347.1"/>
    <property type="molecule type" value="Genomic_DNA"/>
</dbReference>
<gene>
    <name evidence="7" type="ORF">ELS17_16830</name>
</gene>
<proteinExistence type="predicted"/>
<evidence type="ECO:0000259" key="6">
    <source>
        <dbReference type="Pfam" id="PF04893"/>
    </source>
</evidence>
<evidence type="ECO:0000256" key="4">
    <source>
        <dbReference type="ARBA" id="ARBA00023136"/>
    </source>
</evidence>
<dbReference type="AlphaFoldDB" id="A0A482Y0T5"/>